<dbReference type="PANTHER" id="PTHR21199:SF1">
    <property type="entry name" value="COMM DOMAIN-CONTAINING PROTEIN 1"/>
    <property type="match status" value="1"/>
</dbReference>
<dbReference type="Proteomes" id="UP000472270">
    <property type="component" value="Unassembled WGS sequence"/>
</dbReference>
<name>A0A673GGS4_9TELE</name>
<dbReference type="GO" id="GO:1902306">
    <property type="term" value="P:negative regulation of sodium ion transmembrane transport"/>
    <property type="evidence" value="ECO:0007669"/>
    <property type="project" value="TreeGrafter"/>
</dbReference>
<evidence type="ECO:0000259" key="1">
    <source>
        <dbReference type="Pfam" id="PF17221"/>
    </source>
</evidence>
<feature type="domain" description="COMMD1 N-terminal" evidence="1">
    <location>
        <begin position="5"/>
        <end position="90"/>
    </location>
</feature>
<dbReference type="AlphaFoldDB" id="A0A673GGS4"/>
<evidence type="ECO:0000313" key="3">
    <source>
        <dbReference type="Proteomes" id="UP000472270"/>
    </source>
</evidence>
<proteinExistence type="predicted"/>
<reference evidence="2" key="1">
    <citation type="submission" date="2025-08" db="UniProtKB">
        <authorList>
            <consortium name="Ensembl"/>
        </authorList>
    </citation>
    <scope>IDENTIFICATION</scope>
</reference>
<dbReference type="Pfam" id="PF17221">
    <property type="entry name" value="COMMD1_N"/>
    <property type="match status" value="1"/>
</dbReference>
<accession>A0A673GGS4</accession>
<reference evidence="2" key="2">
    <citation type="submission" date="2025-09" db="UniProtKB">
        <authorList>
            <consortium name="Ensembl"/>
        </authorList>
    </citation>
    <scope>IDENTIFICATION</scope>
</reference>
<dbReference type="GO" id="GO:0031398">
    <property type="term" value="P:positive regulation of protein ubiquitination"/>
    <property type="evidence" value="ECO:0007669"/>
    <property type="project" value="TreeGrafter"/>
</dbReference>
<dbReference type="GO" id="GO:0055070">
    <property type="term" value="P:copper ion homeostasis"/>
    <property type="evidence" value="ECO:0007669"/>
    <property type="project" value="InterPro"/>
</dbReference>
<dbReference type="GO" id="GO:2000009">
    <property type="term" value="P:negative regulation of protein localization to cell surface"/>
    <property type="evidence" value="ECO:0007669"/>
    <property type="project" value="TreeGrafter"/>
</dbReference>
<protein>
    <submittedName>
        <fullName evidence="2">Copper metabolism (Murr1) domain containing 1</fullName>
    </submittedName>
</protein>
<dbReference type="Ensembl" id="ENSSRHT00000013563.1">
    <property type="protein sequence ID" value="ENSSRHP00000013090.1"/>
    <property type="gene ID" value="ENSSRHG00000007425.1"/>
</dbReference>
<evidence type="ECO:0000313" key="2">
    <source>
        <dbReference type="Ensembl" id="ENSSRHP00000013090.1"/>
    </source>
</evidence>
<sequence length="177" mass="20790">MADADSQRCVSALLNGITQRLYYGNTEITEEFLKNELYAEMTQDEFRALHDKMRSLLKVLSPLQQFLTAETIKILQTFPDFLEYSRDFWKVSGNFPPLCNPSKDMLNRSKWTIKVFIMLQNISISNKCCSFELYIHRRILNKISEFVCLEFDEQKVNLVLKKMAELQESIDSMVHRS</sequence>
<dbReference type="PANTHER" id="PTHR21199">
    <property type="entry name" value="COMM DOMAIN-CONTAINING PROTEIN 1"/>
    <property type="match status" value="1"/>
</dbReference>
<organism evidence="2 3">
    <name type="scientific">Sinocyclocheilus rhinocerous</name>
    <dbReference type="NCBI Taxonomy" id="307959"/>
    <lineage>
        <taxon>Eukaryota</taxon>
        <taxon>Metazoa</taxon>
        <taxon>Chordata</taxon>
        <taxon>Craniata</taxon>
        <taxon>Vertebrata</taxon>
        <taxon>Euteleostomi</taxon>
        <taxon>Actinopterygii</taxon>
        <taxon>Neopterygii</taxon>
        <taxon>Teleostei</taxon>
        <taxon>Ostariophysi</taxon>
        <taxon>Cypriniformes</taxon>
        <taxon>Cyprinidae</taxon>
        <taxon>Cyprininae</taxon>
        <taxon>Sinocyclocheilus</taxon>
    </lineage>
</organism>
<keyword evidence="3" id="KW-1185">Reference proteome</keyword>
<dbReference type="GO" id="GO:0032434">
    <property type="term" value="P:regulation of proteasomal ubiquitin-dependent protein catabolic process"/>
    <property type="evidence" value="ECO:0007669"/>
    <property type="project" value="TreeGrafter"/>
</dbReference>
<dbReference type="InterPro" id="IPR033776">
    <property type="entry name" value="COMMD1_N"/>
</dbReference>
<dbReference type="InterPro" id="IPR037351">
    <property type="entry name" value="Murr1"/>
</dbReference>
<dbReference type="GO" id="GO:0005768">
    <property type="term" value="C:endosome"/>
    <property type="evidence" value="ECO:0007669"/>
    <property type="project" value="TreeGrafter"/>
</dbReference>